<accession>A0ABY2X372</accession>
<evidence type="ECO:0000313" key="1">
    <source>
        <dbReference type="EMBL" id="TMV09826.1"/>
    </source>
</evidence>
<dbReference type="Proteomes" id="UP001193035">
    <property type="component" value="Unassembled WGS sequence"/>
</dbReference>
<sequence length="75" mass="8583">MMQVWRLKWIGLGDRLEAPAFGIEVFYRVTGRPGDWTLMSPGATSYVLTPGYETQAAAKDAAQVDFERRIKREFE</sequence>
<organism evidence="1 2">
    <name type="scientific">Ruegeria sediminis</name>
    <dbReference type="NCBI Taxonomy" id="2583820"/>
    <lineage>
        <taxon>Bacteria</taxon>
        <taxon>Pseudomonadati</taxon>
        <taxon>Pseudomonadota</taxon>
        <taxon>Alphaproteobacteria</taxon>
        <taxon>Rhodobacterales</taxon>
        <taxon>Roseobacteraceae</taxon>
        <taxon>Ruegeria</taxon>
    </lineage>
</organism>
<dbReference type="EMBL" id="VCPD01000001">
    <property type="protein sequence ID" value="TMV09826.1"/>
    <property type="molecule type" value="Genomic_DNA"/>
</dbReference>
<evidence type="ECO:0008006" key="3">
    <source>
        <dbReference type="Google" id="ProtNLM"/>
    </source>
</evidence>
<reference evidence="1 2" key="1">
    <citation type="submission" date="2019-05" db="EMBL/GenBank/DDBJ databases">
        <title>Ruegeria sp. nov., isolated from tidal flat.</title>
        <authorList>
            <person name="Kim W."/>
        </authorList>
    </citation>
    <scope>NUCLEOTIDE SEQUENCE [LARGE SCALE GENOMIC DNA]</scope>
    <source>
        <strain evidence="1 2">CAU 1488</strain>
    </source>
</reference>
<protein>
    <recommendedName>
        <fullName evidence="3">DUF1508 domain-containing protein</fullName>
    </recommendedName>
</protein>
<keyword evidence="2" id="KW-1185">Reference proteome</keyword>
<comment type="caution">
    <text evidence="1">The sequence shown here is derived from an EMBL/GenBank/DDBJ whole genome shotgun (WGS) entry which is preliminary data.</text>
</comment>
<evidence type="ECO:0000313" key="2">
    <source>
        <dbReference type="Proteomes" id="UP001193035"/>
    </source>
</evidence>
<name>A0ABY2X372_9RHOB</name>
<gene>
    <name evidence="1" type="ORF">FGK63_01790</name>
</gene>
<proteinExistence type="predicted"/>